<dbReference type="Pfam" id="PF00550">
    <property type="entry name" value="PP-binding"/>
    <property type="match status" value="1"/>
</dbReference>
<feature type="domain" description="Carrier" evidence="8">
    <location>
        <begin position="440"/>
        <end position="519"/>
    </location>
</feature>
<dbReference type="PROSITE" id="PS50075">
    <property type="entry name" value="CARRIER"/>
    <property type="match status" value="1"/>
</dbReference>
<dbReference type="GO" id="GO:0008836">
    <property type="term" value="F:diaminopimelate decarboxylase activity"/>
    <property type="evidence" value="ECO:0007669"/>
    <property type="project" value="InterPro"/>
</dbReference>
<dbReference type="Gene3D" id="1.10.1200.10">
    <property type="entry name" value="ACP-like"/>
    <property type="match status" value="1"/>
</dbReference>
<dbReference type="PROSITE" id="PS00878">
    <property type="entry name" value="ODR_DC_2_1"/>
    <property type="match status" value="1"/>
</dbReference>
<keyword evidence="4" id="KW-0210">Decarboxylase</keyword>
<keyword evidence="6" id="KW-0456">Lyase</keyword>
<dbReference type="InterPro" id="IPR022644">
    <property type="entry name" value="De-COase2_N"/>
</dbReference>
<dbReference type="InterPro" id="IPR029066">
    <property type="entry name" value="PLP-binding_barrel"/>
</dbReference>
<accession>A0A9X8HMC9</accession>
<dbReference type="InterPro" id="IPR036736">
    <property type="entry name" value="ACP-like_sf"/>
</dbReference>
<evidence type="ECO:0000256" key="4">
    <source>
        <dbReference type="ARBA" id="ARBA00022793"/>
    </source>
</evidence>
<dbReference type="AlphaFoldDB" id="A0A9X8HMC9"/>
<dbReference type="SUPFAM" id="SSF50621">
    <property type="entry name" value="Alanine racemase C-terminal domain-like"/>
    <property type="match status" value="1"/>
</dbReference>
<dbReference type="SUPFAM" id="SSF47336">
    <property type="entry name" value="ACP-like"/>
    <property type="match status" value="1"/>
</dbReference>
<evidence type="ECO:0000313" key="9">
    <source>
        <dbReference type="EMBL" id="ROQ53255.1"/>
    </source>
</evidence>
<dbReference type="InterPro" id="IPR009081">
    <property type="entry name" value="PP-bd_ACP"/>
</dbReference>
<dbReference type="PROSITE" id="PS00012">
    <property type="entry name" value="PHOSPHOPANTETHEINE"/>
    <property type="match status" value="1"/>
</dbReference>
<evidence type="ECO:0000313" key="10">
    <source>
        <dbReference type="Proteomes" id="UP000269115"/>
    </source>
</evidence>
<dbReference type="PRINTS" id="PR01181">
    <property type="entry name" value="DAPDCRBXLASE"/>
</dbReference>
<reference evidence="9 10" key="1">
    <citation type="submission" date="2018-11" db="EMBL/GenBank/DDBJ databases">
        <title>Genomic analyses of the natural microbiome of Caenorhabditis elegans.</title>
        <authorList>
            <person name="Samuel B."/>
        </authorList>
    </citation>
    <scope>NUCLEOTIDE SEQUENCE [LARGE SCALE GENOMIC DNA]</scope>
    <source>
        <strain evidence="9 10">BIGb0473</strain>
    </source>
</reference>
<sequence>MKLSKELVLQAKATFGTPTYLYDEAVLRSSFNELRDALPDCVDIFYALKVNPNLSLVKLIRSYGGNTEVCSLGELEIALKAGVAPQDIIFLGPYKKPEEHRRALEVGVYAIVVESETELRALSALAGSLGCTAPVAIRINPNFSASGSPWKMGGRPTHFGIEEDTAVANFGQYLALPNLHIKGIHVYNGTKILDAQSVYDNASYILDLYRNLTLRYDLDLSMVDVGGGLGIKYYENEKELDTRQLKQLLAPLFDSFHRQFPRTRIIVESGRFVAGKCGALLVTVDNIKHNHGKTFAVTDGGTNCHGAAAGSGQVLKRNFRIVHATGSNGAPLREYHISGPLCSPDDLLGRDVRIETLSEGDLLAVTASGAYGPTASPTLFHSHGHPAEVIVSHGRLFLARARQTALEIRDSHADVALDDMLAAPASAPAASSAPGVTASGATQAQLIEILRVVLKLPASTEVRADSHLRDHLGLDSLTSMELLVSLEDEIEGFFVNPDTIAPGHFNTVTTLAQYIDANRQNAPETASQGQPEVQYEPV</sequence>
<dbReference type="PRINTS" id="PR01179">
    <property type="entry name" value="ODADCRBXLASE"/>
</dbReference>
<feature type="modified residue" description="N6-(pyridoxal phosphate)lysine" evidence="7">
    <location>
        <position position="49"/>
    </location>
</feature>
<dbReference type="FunFam" id="3.20.20.10:FF:000003">
    <property type="entry name" value="Diaminopimelate decarboxylase"/>
    <property type="match status" value="1"/>
</dbReference>
<dbReference type="PANTHER" id="PTHR43727">
    <property type="entry name" value="DIAMINOPIMELATE DECARBOXYLASE"/>
    <property type="match status" value="1"/>
</dbReference>
<dbReference type="RefSeq" id="WP_104573047.1">
    <property type="nucleotide sequence ID" value="NZ_RJUR01000011.1"/>
</dbReference>
<evidence type="ECO:0000256" key="2">
    <source>
        <dbReference type="ARBA" id="ARBA00022450"/>
    </source>
</evidence>
<keyword evidence="2" id="KW-0596">Phosphopantetheine</keyword>
<dbReference type="SUPFAM" id="SSF51419">
    <property type="entry name" value="PLP-binding barrel"/>
    <property type="match status" value="1"/>
</dbReference>
<dbReference type="EMBL" id="RJUR01000011">
    <property type="protein sequence ID" value="ROQ53255.1"/>
    <property type="molecule type" value="Genomic_DNA"/>
</dbReference>
<dbReference type="InterPro" id="IPR022653">
    <property type="entry name" value="De-COase2_pyr-phos_BS"/>
</dbReference>
<gene>
    <name evidence="9" type="ORF">EDF85_1009</name>
</gene>
<comment type="cofactor">
    <cofactor evidence="1 7">
        <name>pyridoxal 5'-phosphate</name>
        <dbReference type="ChEBI" id="CHEBI:597326"/>
    </cofactor>
</comment>
<proteinExistence type="predicted"/>
<evidence type="ECO:0000256" key="5">
    <source>
        <dbReference type="ARBA" id="ARBA00022898"/>
    </source>
</evidence>
<dbReference type="InterPro" id="IPR006162">
    <property type="entry name" value="Ppantetheine_attach_site"/>
</dbReference>
<dbReference type="Pfam" id="PF02784">
    <property type="entry name" value="Orn_Arg_deC_N"/>
    <property type="match status" value="1"/>
</dbReference>
<protein>
    <submittedName>
        <fullName evidence="9">Diaminopimelate decarboxylase</fullName>
    </submittedName>
</protein>
<dbReference type="PANTHER" id="PTHR43727:SF2">
    <property type="entry name" value="GROUP IV DECARBOXYLASE"/>
    <property type="match status" value="1"/>
</dbReference>
<dbReference type="InterPro" id="IPR009006">
    <property type="entry name" value="Ala_racemase/Decarboxylase_C"/>
</dbReference>
<feature type="active site" description="Proton donor" evidence="7">
    <location>
        <position position="342"/>
    </location>
</feature>
<evidence type="ECO:0000256" key="1">
    <source>
        <dbReference type="ARBA" id="ARBA00001933"/>
    </source>
</evidence>
<evidence type="ECO:0000256" key="6">
    <source>
        <dbReference type="ARBA" id="ARBA00023239"/>
    </source>
</evidence>
<dbReference type="Gene3D" id="2.40.37.10">
    <property type="entry name" value="Lyase, Ornithine Decarboxylase, Chain A, domain 1"/>
    <property type="match status" value="1"/>
</dbReference>
<evidence type="ECO:0000259" key="8">
    <source>
        <dbReference type="PROSITE" id="PS50075"/>
    </source>
</evidence>
<evidence type="ECO:0000256" key="7">
    <source>
        <dbReference type="PIRSR" id="PIRSR600183-50"/>
    </source>
</evidence>
<dbReference type="Gene3D" id="3.20.20.10">
    <property type="entry name" value="Alanine racemase"/>
    <property type="match status" value="1"/>
</dbReference>
<comment type="caution">
    <text evidence="9">The sequence shown here is derived from an EMBL/GenBank/DDBJ whole genome shotgun (WGS) entry which is preliminary data.</text>
</comment>
<dbReference type="InterPro" id="IPR000183">
    <property type="entry name" value="Orn/DAP/Arg_de-COase"/>
</dbReference>
<evidence type="ECO:0000256" key="3">
    <source>
        <dbReference type="ARBA" id="ARBA00022553"/>
    </source>
</evidence>
<keyword evidence="3" id="KW-0597">Phosphoprotein</keyword>
<dbReference type="GO" id="GO:0009089">
    <property type="term" value="P:lysine biosynthetic process via diaminopimelate"/>
    <property type="evidence" value="ECO:0007669"/>
    <property type="project" value="InterPro"/>
</dbReference>
<name>A0A9X8HMC9_PSEPU</name>
<keyword evidence="5 7" id="KW-0663">Pyridoxal phosphate</keyword>
<organism evidence="9 10">
    <name type="scientific">Pseudomonas putida</name>
    <name type="common">Arthrobacter siderocapsulatus</name>
    <dbReference type="NCBI Taxonomy" id="303"/>
    <lineage>
        <taxon>Bacteria</taxon>
        <taxon>Pseudomonadati</taxon>
        <taxon>Pseudomonadota</taxon>
        <taxon>Gammaproteobacteria</taxon>
        <taxon>Pseudomonadales</taxon>
        <taxon>Pseudomonadaceae</taxon>
        <taxon>Pseudomonas</taxon>
    </lineage>
</organism>
<dbReference type="InterPro" id="IPR002986">
    <property type="entry name" value="DAP_deCOOHase_LysA"/>
</dbReference>
<dbReference type="Proteomes" id="UP000269115">
    <property type="component" value="Unassembled WGS sequence"/>
</dbReference>